<dbReference type="Proteomes" id="UP001175271">
    <property type="component" value="Unassembled WGS sequence"/>
</dbReference>
<keyword evidence="4" id="KW-1185">Reference proteome</keyword>
<dbReference type="SUPFAM" id="SSF47473">
    <property type="entry name" value="EF-hand"/>
    <property type="match status" value="1"/>
</dbReference>
<evidence type="ECO:0000259" key="2">
    <source>
        <dbReference type="PROSITE" id="PS50222"/>
    </source>
</evidence>
<evidence type="ECO:0000313" key="3">
    <source>
        <dbReference type="EMBL" id="KAK0401079.1"/>
    </source>
</evidence>
<comment type="caution">
    <text evidence="3">The sequence shown here is derived from an EMBL/GenBank/DDBJ whole genome shotgun (WGS) entry which is preliminary data.</text>
</comment>
<name>A0AA39HAH2_9BILA</name>
<dbReference type="PROSITE" id="PS50222">
    <property type="entry name" value="EF_HAND_2"/>
    <property type="match status" value="1"/>
</dbReference>
<feature type="region of interest" description="Disordered" evidence="1">
    <location>
        <begin position="220"/>
        <end position="246"/>
    </location>
</feature>
<organism evidence="3 4">
    <name type="scientific">Steinernema hermaphroditum</name>
    <dbReference type="NCBI Taxonomy" id="289476"/>
    <lineage>
        <taxon>Eukaryota</taxon>
        <taxon>Metazoa</taxon>
        <taxon>Ecdysozoa</taxon>
        <taxon>Nematoda</taxon>
        <taxon>Chromadorea</taxon>
        <taxon>Rhabditida</taxon>
        <taxon>Tylenchina</taxon>
        <taxon>Panagrolaimomorpha</taxon>
        <taxon>Strongyloidoidea</taxon>
        <taxon>Steinernematidae</taxon>
        <taxon>Steinernema</taxon>
    </lineage>
</organism>
<dbReference type="PANTHER" id="PTHR14907">
    <property type="entry name" value="FI14130P"/>
    <property type="match status" value="1"/>
</dbReference>
<proteinExistence type="predicted"/>
<protein>
    <recommendedName>
        <fullName evidence="2">EF-hand domain-containing protein</fullName>
    </recommendedName>
</protein>
<dbReference type="InterPro" id="IPR002048">
    <property type="entry name" value="EF_hand_dom"/>
</dbReference>
<gene>
    <name evidence="3" type="ORF">QR680_015583</name>
</gene>
<dbReference type="EMBL" id="JAUCMV010000004">
    <property type="protein sequence ID" value="KAK0401079.1"/>
    <property type="molecule type" value="Genomic_DNA"/>
</dbReference>
<dbReference type="AlphaFoldDB" id="A0AA39HAH2"/>
<dbReference type="Pfam" id="PF25825">
    <property type="entry name" value="SAPC2_N"/>
    <property type="match status" value="1"/>
</dbReference>
<feature type="domain" description="EF-hand" evidence="2">
    <location>
        <begin position="13"/>
        <end position="48"/>
    </location>
</feature>
<reference evidence="3" key="1">
    <citation type="submission" date="2023-06" db="EMBL/GenBank/DDBJ databases">
        <title>Genomic analysis of the entomopathogenic nematode Steinernema hermaphroditum.</title>
        <authorList>
            <person name="Schwarz E.M."/>
            <person name="Heppert J.K."/>
            <person name="Baniya A."/>
            <person name="Schwartz H.T."/>
            <person name="Tan C.-H."/>
            <person name="Antoshechkin I."/>
            <person name="Sternberg P.W."/>
            <person name="Goodrich-Blair H."/>
            <person name="Dillman A.R."/>
        </authorList>
    </citation>
    <scope>NUCLEOTIDE SEQUENCE</scope>
    <source>
        <strain evidence="3">PS9179</strain>
        <tissue evidence="3">Whole animal</tissue>
    </source>
</reference>
<evidence type="ECO:0000313" key="4">
    <source>
        <dbReference type="Proteomes" id="UP001175271"/>
    </source>
</evidence>
<dbReference type="InterPro" id="IPR057953">
    <property type="entry name" value="SAPC2_N"/>
</dbReference>
<accession>A0AA39HAH2</accession>
<sequence>MRGGPKFTQLPDHFVDSLKVLFDVVDTERKGFVTYEEICARWRHLPTAQLPSNFLDCLGRLTPPSGKLTFERFLAGIRLALTEKRQGTSNLQRVRSEGKLDMDDLGMERKRGPTMGLNGFDRRSALYASQPEVYSTNVAAADNYQVIMRPKKVLPPSYNNIMDHRNSNLIRIPQPPLGTDKEPQTVKIPLQPQNGNRFRPVSSNSFGSVSSGMAEIQWRNSQMSTSPSTISGESQHSSNGKQAYSDDQQPKVVRILWMVDFGHVLSKKQVMPLTGVDGKPGVFNISLMSGPFCNTAL</sequence>
<dbReference type="InterPro" id="IPR011992">
    <property type="entry name" value="EF-hand-dom_pair"/>
</dbReference>
<evidence type="ECO:0000256" key="1">
    <source>
        <dbReference type="SAM" id="MobiDB-lite"/>
    </source>
</evidence>
<dbReference type="GO" id="GO:0005509">
    <property type="term" value="F:calcium ion binding"/>
    <property type="evidence" value="ECO:0007669"/>
    <property type="project" value="InterPro"/>
</dbReference>
<dbReference type="InterPro" id="IPR026828">
    <property type="entry name" value="SAPC2_1/2"/>
</dbReference>
<dbReference type="PANTHER" id="PTHR14907:SF2">
    <property type="entry name" value="SUPPRESSOR APC DOMAIN-CONTAINING PROTEIN 2"/>
    <property type="match status" value="1"/>
</dbReference>